<organism evidence="4 5">
    <name type="scientific">Bradyrhizobium denitrificans</name>
    <dbReference type="NCBI Taxonomy" id="2734912"/>
    <lineage>
        <taxon>Bacteria</taxon>
        <taxon>Pseudomonadati</taxon>
        <taxon>Pseudomonadota</taxon>
        <taxon>Alphaproteobacteria</taxon>
        <taxon>Hyphomicrobiales</taxon>
        <taxon>Nitrobacteraceae</taxon>
        <taxon>Bradyrhizobium</taxon>
    </lineage>
</organism>
<feature type="domain" description="Gamma-butyrobetaine hydroxylase-like N-terminal" evidence="3">
    <location>
        <begin position="10"/>
        <end position="88"/>
    </location>
</feature>
<evidence type="ECO:0000256" key="1">
    <source>
        <dbReference type="ARBA" id="ARBA00022723"/>
    </source>
</evidence>
<protein>
    <submittedName>
        <fullName evidence="4">DUF971 domain-containing protein</fullName>
    </submittedName>
</protein>
<proteinExistence type="predicted"/>
<dbReference type="PANTHER" id="PTHR35303">
    <property type="entry name" value="OS02G0197800 PROTEIN"/>
    <property type="match status" value="1"/>
</dbReference>
<dbReference type="Pfam" id="PF06155">
    <property type="entry name" value="GBBH-like_N"/>
    <property type="match status" value="1"/>
</dbReference>
<comment type="caution">
    <text evidence="4">The sequence shown here is derived from an EMBL/GenBank/DDBJ whole genome shotgun (WGS) entry which is preliminary data.</text>
</comment>
<reference evidence="5" key="1">
    <citation type="journal article" date="2021" name="ISME J.">
        <title>Evolutionary origin and ecological implication of a unique nif island in free-living Bradyrhizobium lineages.</title>
        <authorList>
            <person name="Tao J."/>
        </authorList>
    </citation>
    <scope>NUCLEOTIDE SEQUENCE [LARGE SCALE GENOMIC DNA]</scope>
    <source>
        <strain evidence="5">SZCCT0094</strain>
    </source>
</reference>
<evidence type="ECO:0000256" key="2">
    <source>
        <dbReference type="ARBA" id="ARBA00023004"/>
    </source>
</evidence>
<evidence type="ECO:0000313" key="5">
    <source>
        <dbReference type="Proteomes" id="UP001314635"/>
    </source>
</evidence>
<dbReference type="Proteomes" id="UP001314635">
    <property type="component" value="Unassembled WGS sequence"/>
</dbReference>
<dbReference type="Gene3D" id="3.30.2020.30">
    <property type="match status" value="1"/>
</dbReference>
<keyword evidence="5" id="KW-1185">Reference proteome</keyword>
<dbReference type="InterPro" id="IPR038492">
    <property type="entry name" value="GBBH-like_N_sf"/>
</dbReference>
<name>A0ABS5FZV9_9BRAD</name>
<dbReference type="EMBL" id="JAFCLK010000002">
    <property type="protein sequence ID" value="MBR1134597.1"/>
    <property type="molecule type" value="Genomic_DNA"/>
</dbReference>
<dbReference type="InterPro" id="IPR010376">
    <property type="entry name" value="GBBH-like_N"/>
</dbReference>
<sequence length="111" mass="12433">MEPELIEIVDEARRLAVTWPDARVCLDAAALRQASRAASELRRQIDGIALVLPADLHLTGLQPIGNYAVRLLFSDGHDRGIYPWSYLRELADLAPDDRTDQRHSWTTSPTA</sequence>
<accession>A0ABS5FZV9</accession>
<keyword evidence="2" id="KW-0408">Iron</keyword>
<evidence type="ECO:0000259" key="3">
    <source>
        <dbReference type="Pfam" id="PF06155"/>
    </source>
</evidence>
<evidence type="ECO:0000313" key="4">
    <source>
        <dbReference type="EMBL" id="MBR1134597.1"/>
    </source>
</evidence>
<keyword evidence="1" id="KW-0479">Metal-binding</keyword>
<gene>
    <name evidence="4" type="ORF">JQ619_02325</name>
</gene>